<dbReference type="Proteomes" id="UP000077519">
    <property type="component" value="Unassembled WGS sequence"/>
</dbReference>
<dbReference type="GO" id="GO:0005886">
    <property type="term" value="C:plasma membrane"/>
    <property type="evidence" value="ECO:0007669"/>
    <property type="project" value="UniProtKB-SubCell"/>
</dbReference>
<dbReference type="PROSITE" id="PS50850">
    <property type="entry name" value="MFS"/>
    <property type="match status" value="1"/>
</dbReference>
<evidence type="ECO:0000256" key="1">
    <source>
        <dbReference type="ARBA" id="ARBA00004651"/>
    </source>
</evidence>
<gene>
    <name evidence="10" type="ORF">A3K89_13250</name>
</gene>
<organism evidence="10 11">
    <name type="scientific">Rhodococcoides kyotonense</name>
    <dbReference type="NCBI Taxonomy" id="398843"/>
    <lineage>
        <taxon>Bacteria</taxon>
        <taxon>Bacillati</taxon>
        <taxon>Actinomycetota</taxon>
        <taxon>Actinomycetes</taxon>
        <taxon>Mycobacteriales</taxon>
        <taxon>Nocardiaceae</taxon>
        <taxon>Rhodococcoides</taxon>
    </lineage>
</organism>
<evidence type="ECO:0000256" key="6">
    <source>
        <dbReference type="ARBA" id="ARBA00022989"/>
    </source>
</evidence>
<feature type="transmembrane region" description="Helical" evidence="8">
    <location>
        <begin position="198"/>
        <end position="218"/>
    </location>
</feature>
<keyword evidence="3" id="KW-0813">Transport</keyword>
<accession>A0A177Y6Z8</accession>
<dbReference type="AlphaFoldDB" id="A0A177Y6Z8"/>
<evidence type="ECO:0000256" key="4">
    <source>
        <dbReference type="ARBA" id="ARBA00022475"/>
    </source>
</evidence>
<feature type="transmembrane region" description="Helical" evidence="8">
    <location>
        <begin position="268"/>
        <end position="290"/>
    </location>
</feature>
<dbReference type="NCBIfam" id="TIGR00711">
    <property type="entry name" value="efflux_EmrB"/>
    <property type="match status" value="1"/>
</dbReference>
<proteinExistence type="inferred from homology"/>
<dbReference type="GO" id="GO:0022857">
    <property type="term" value="F:transmembrane transporter activity"/>
    <property type="evidence" value="ECO:0007669"/>
    <property type="project" value="InterPro"/>
</dbReference>
<dbReference type="PANTHER" id="PTHR42718:SF9">
    <property type="entry name" value="MAJOR FACILITATOR SUPERFAMILY MULTIDRUG TRANSPORTER MFSC"/>
    <property type="match status" value="1"/>
</dbReference>
<dbReference type="Gene3D" id="1.20.1250.20">
    <property type="entry name" value="MFS general substrate transporter like domains"/>
    <property type="match status" value="1"/>
</dbReference>
<evidence type="ECO:0000256" key="5">
    <source>
        <dbReference type="ARBA" id="ARBA00022692"/>
    </source>
</evidence>
<dbReference type="PRINTS" id="PR01036">
    <property type="entry name" value="TCRTETB"/>
</dbReference>
<feature type="domain" description="Major facilitator superfamily (MFS) profile" evidence="9">
    <location>
        <begin position="12"/>
        <end position="459"/>
    </location>
</feature>
<feature type="transmembrane region" description="Helical" evidence="8">
    <location>
        <begin position="356"/>
        <end position="377"/>
    </location>
</feature>
<comment type="subcellular location">
    <subcellularLocation>
        <location evidence="1">Cell membrane</location>
        <topology evidence="1">Multi-pass membrane protein</topology>
    </subcellularLocation>
</comment>
<reference evidence="10 11" key="1">
    <citation type="submission" date="2016-03" db="EMBL/GenBank/DDBJ databases">
        <title>Genome sequence of Rhodococcus kyotonensis KB10.</title>
        <authorList>
            <person name="Jeong H."/>
            <person name="Hong C.E."/>
            <person name="Jo S.H."/>
            <person name="Park J.M."/>
        </authorList>
    </citation>
    <scope>NUCLEOTIDE SEQUENCE [LARGE SCALE GENOMIC DNA]</scope>
    <source>
        <strain evidence="10 11">KB10</strain>
    </source>
</reference>
<feature type="transmembrane region" description="Helical" evidence="8">
    <location>
        <begin position="331"/>
        <end position="350"/>
    </location>
</feature>
<evidence type="ECO:0000256" key="2">
    <source>
        <dbReference type="ARBA" id="ARBA00008537"/>
    </source>
</evidence>
<feature type="transmembrane region" description="Helical" evidence="8">
    <location>
        <begin position="12"/>
        <end position="34"/>
    </location>
</feature>
<comment type="similarity">
    <text evidence="2">Belongs to the major facilitator superfamily. EmrB family.</text>
</comment>
<dbReference type="Pfam" id="PF07690">
    <property type="entry name" value="MFS_1"/>
    <property type="match status" value="1"/>
</dbReference>
<evidence type="ECO:0000256" key="8">
    <source>
        <dbReference type="SAM" id="Phobius"/>
    </source>
</evidence>
<keyword evidence="7 8" id="KW-0472">Membrane</keyword>
<dbReference type="EMBL" id="LVHI01000040">
    <property type="protein sequence ID" value="OAK51180.1"/>
    <property type="molecule type" value="Genomic_DNA"/>
</dbReference>
<dbReference type="PANTHER" id="PTHR42718">
    <property type="entry name" value="MAJOR FACILITATOR SUPERFAMILY MULTIDRUG TRANSPORTER MFSC"/>
    <property type="match status" value="1"/>
</dbReference>
<dbReference type="RefSeq" id="WP_068431743.1">
    <property type="nucleotide sequence ID" value="NZ_LVHI01000040.1"/>
</dbReference>
<dbReference type="CDD" id="cd17321">
    <property type="entry name" value="MFS_MMR_MDR_like"/>
    <property type="match status" value="1"/>
</dbReference>
<evidence type="ECO:0000313" key="10">
    <source>
        <dbReference type="EMBL" id="OAK51180.1"/>
    </source>
</evidence>
<dbReference type="Gene3D" id="1.20.1720.10">
    <property type="entry name" value="Multidrug resistance protein D"/>
    <property type="match status" value="1"/>
</dbReference>
<feature type="transmembrane region" description="Helical" evidence="8">
    <location>
        <begin position="110"/>
        <end position="128"/>
    </location>
</feature>
<feature type="transmembrane region" description="Helical" evidence="8">
    <location>
        <begin position="435"/>
        <end position="458"/>
    </location>
</feature>
<keyword evidence="5 8" id="KW-0812">Transmembrane</keyword>
<evidence type="ECO:0000313" key="11">
    <source>
        <dbReference type="Proteomes" id="UP000077519"/>
    </source>
</evidence>
<feature type="transmembrane region" description="Helical" evidence="8">
    <location>
        <begin position="230"/>
        <end position="247"/>
    </location>
</feature>
<feature type="transmembrane region" description="Helical" evidence="8">
    <location>
        <begin position="407"/>
        <end position="429"/>
    </location>
</feature>
<name>A0A177Y6Z8_9NOCA</name>
<keyword evidence="11" id="KW-1185">Reference proteome</keyword>
<dbReference type="InterPro" id="IPR004638">
    <property type="entry name" value="EmrB-like"/>
</dbReference>
<evidence type="ECO:0000256" key="7">
    <source>
        <dbReference type="ARBA" id="ARBA00023136"/>
    </source>
</evidence>
<protein>
    <submittedName>
        <fullName evidence="10">MFS transporter</fullName>
    </submittedName>
</protein>
<feature type="transmembrane region" description="Helical" evidence="8">
    <location>
        <begin position="78"/>
        <end position="104"/>
    </location>
</feature>
<feature type="transmembrane region" description="Helical" evidence="8">
    <location>
        <begin position="167"/>
        <end position="186"/>
    </location>
</feature>
<feature type="transmembrane region" description="Helical" evidence="8">
    <location>
        <begin position="140"/>
        <end position="161"/>
    </location>
</feature>
<dbReference type="InterPro" id="IPR020846">
    <property type="entry name" value="MFS_dom"/>
</dbReference>
<keyword evidence="4" id="KW-1003">Cell membrane</keyword>
<dbReference type="InterPro" id="IPR036259">
    <property type="entry name" value="MFS_trans_sf"/>
</dbReference>
<keyword evidence="6 8" id="KW-1133">Transmembrane helix</keyword>
<comment type="caution">
    <text evidence="10">The sequence shown here is derived from an EMBL/GenBank/DDBJ whole genome shotgun (WGS) entry which is preliminary data.</text>
</comment>
<dbReference type="InterPro" id="IPR011701">
    <property type="entry name" value="MFS"/>
</dbReference>
<evidence type="ECO:0000259" key="9">
    <source>
        <dbReference type="PROSITE" id="PS50850"/>
    </source>
</evidence>
<feature type="transmembrane region" description="Helical" evidence="8">
    <location>
        <begin position="302"/>
        <end position="319"/>
    </location>
</feature>
<sequence length="474" mass="49638">MTDLTKRHRYLVLAICCMSLFLVSIDNTIVNVALPSIRTDLNASVSGLQWIIDAYTLVLASLLMLGGSSADRFGRKRFFMIGTATFVAGSLLCSIAPSLAWLVAFRMVQAVGGSMMNPVAMSIITNTFTNPKERAGAIGVWGGVVGISMAGGPLIGGALVSSAGWQSIFWVNVPIGLFALFATWKFVPESKAAHARRFDPVGQILMIVLLASVVFTIIEIPSKGLSSTPILLSASVVVLSLIGFLYVETRQKEPLVELGFFRSVPFSGATIIAVCSFASLGGFLFLNTLYLQDVRGYSPLHAGLYTLPMALMTLILAPISGRLTGSRGPRTSLVVAGIGFIVSGALLTRLGPDTPFVWLALPYIVFGIGFGMVNAPITNTAVSGMPRSQAGVASAIASTSRQVGQSLGVAVVGSIVTAGMVGSFADGFVDAARPAWFVLLGAGVVVLALAVVTTGTWARATAERVAARVPQEVA</sequence>
<evidence type="ECO:0000256" key="3">
    <source>
        <dbReference type="ARBA" id="ARBA00022448"/>
    </source>
</evidence>
<dbReference type="SUPFAM" id="SSF103473">
    <property type="entry name" value="MFS general substrate transporter"/>
    <property type="match status" value="1"/>
</dbReference>
<feature type="transmembrane region" description="Helical" evidence="8">
    <location>
        <begin position="46"/>
        <end position="66"/>
    </location>
</feature>